<dbReference type="PROSITE" id="PS50887">
    <property type="entry name" value="GGDEF"/>
    <property type="match status" value="1"/>
</dbReference>
<evidence type="ECO:0000259" key="2">
    <source>
        <dbReference type="PROSITE" id="PS50887"/>
    </source>
</evidence>
<keyword evidence="4" id="KW-1185">Reference proteome</keyword>
<feature type="transmembrane region" description="Helical" evidence="1">
    <location>
        <begin position="12"/>
        <end position="33"/>
    </location>
</feature>
<evidence type="ECO:0000256" key="1">
    <source>
        <dbReference type="SAM" id="Phobius"/>
    </source>
</evidence>
<dbReference type="NCBIfam" id="TIGR00254">
    <property type="entry name" value="GGDEF"/>
    <property type="match status" value="1"/>
</dbReference>
<evidence type="ECO:0000313" key="4">
    <source>
        <dbReference type="Proteomes" id="UP000318422"/>
    </source>
</evidence>
<gene>
    <name evidence="3" type="ORF">ZRA01_01460</name>
</gene>
<organism evidence="3 4">
    <name type="scientific">Zoogloea ramigera</name>
    <dbReference type="NCBI Taxonomy" id="350"/>
    <lineage>
        <taxon>Bacteria</taxon>
        <taxon>Pseudomonadati</taxon>
        <taxon>Pseudomonadota</taxon>
        <taxon>Betaproteobacteria</taxon>
        <taxon>Rhodocyclales</taxon>
        <taxon>Zoogloeaceae</taxon>
        <taxon>Zoogloea</taxon>
    </lineage>
</organism>
<dbReference type="FunFam" id="3.30.70.270:FF:000001">
    <property type="entry name" value="Diguanylate cyclase domain protein"/>
    <property type="match status" value="1"/>
</dbReference>
<dbReference type="SMART" id="SM00267">
    <property type="entry name" value="GGDEF"/>
    <property type="match status" value="1"/>
</dbReference>
<sequence>MLPDRAAFLSSRIFWAITLVFCAIEAAILATAYDHGADEDRLAAQLALTHQASGVAWRLASTSIAAEADPQLAWLESILVGLNHGGPVHTLDNSLVQLGAIKPPDARHVLTDAVARLGSARRLHNVVPGSPLVQDEIRGLVPALAQLGTVLASRRDEADHTAAVLVGIALVTTAGGFIAAGLLLLRQSRRLERSGRLMRSMMNQIGAGVCIIGSTDKIADANRAACRMLGRPRRELRGKRIEDILTEKEGVWVGERPDGMPLAIERIPGTIEGERGPLRIFTLLDVTARHLTAECLQHLANHDPLTGLPNRGYLEGRFKEELARCRKDGVILGVAALDLDGFKPVNDTYGHAVGDALLVQIAQRLSAALRISDVIARVGGDEFIGLFPDVGNRDSLSFLGERLLGVFDEPFEVMGHLVSLSGSIGLVVAPADGEDQDSLLKAADEAMYRAKQAGKRRVQLSAVSPGRAA</sequence>
<comment type="caution">
    <text evidence="3">The sequence shown here is derived from an EMBL/GenBank/DDBJ whole genome shotgun (WGS) entry which is preliminary data.</text>
</comment>
<dbReference type="SMART" id="SM00091">
    <property type="entry name" value="PAS"/>
    <property type="match status" value="1"/>
</dbReference>
<dbReference type="PANTHER" id="PTHR46663:SF3">
    <property type="entry name" value="SLL0267 PROTEIN"/>
    <property type="match status" value="1"/>
</dbReference>
<keyword evidence="1" id="KW-0472">Membrane</keyword>
<dbReference type="EMBL" id="BJNV01000002">
    <property type="protein sequence ID" value="GEC94073.1"/>
    <property type="molecule type" value="Genomic_DNA"/>
</dbReference>
<dbReference type="PANTHER" id="PTHR46663">
    <property type="entry name" value="DIGUANYLATE CYCLASE DGCT-RELATED"/>
    <property type="match status" value="1"/>
</dbReference>
<dbReference type="InterPro" id="IPR000014">
    <property type="entry name" value="PAS"/>
</dbReference>
<dbReference type="InterPro" id="IPR035965">
    <property type="entry name" value="PAS-like_dom_sf"/>
</dbReference>
<name>A0A4Y4CS51_ZOORA</name>
<dbReference type="CDD" id="cd00130">
    <property type="entry name" value="PAS"/>
    <property type="match status" value="1"/>
</dbReference>
<dbReference type="OrthoDB" id="8526884at2"/>
<feature type="transmembrane region" description="Helical" evidence="1">
    <location>
        <begin position="162"/>
        <end position="185"/>
    </location>
</feature>
<dbReference type="InterPro" id="IPR000160">
    <property type="entry name" value="GGDEF_dom"/>
</dbReference>
<dbReference type="SUPFAM" id="SSF55073">
    <property type="entry name" value="Nucleotide cyclase"/>
    <property type="match status" value="1"/>
</dbReference>
<dbReference type="RefSeq" id="WP_141348829.1">
    <property type="nucleotide sequence ID" value="NZ_BJNV01000002.1"/>
</dbReference>
<dbReference type="Pfam" id="PF00990">
    <property type="entry name" value="GGDEF"/>
    <property type="match status" value="1"/>
</dbReference>
<keyword evidence="1" id="KW-1133">Transmembrane helix</keyword>
<dbReference type="Proteomes" id="UP000318422">
    <property type="component" value="Unassembled WGS sequence"/>
</dbReference>
<dbReference type="AlphaFoldDB" id="A0A4Y4CS51"/>
<dbReference type="CDD" id="cd01949">
    <property type="entry name" value="GGDEF"/>
    <property type="match status" value="1"/>
</dbReference>
<feature type="domain" description="GGDEF" evidence="2">
    <location>
        <begin position="330"/>
        <end position="463"/>
    </location>
</feature>
<dbReference type="SUPFAM" id="SSF55785">
    <property type="entry name" value="PYP-like sensor domain (PAS domain)"/>
    <property type="match status" value="1"/>
</dbReference>
<dbReference type="InterPro" id="IPR052163">
    <property type="entry name" value="DGC-Regulatory_Protein"/>
</dbReference>
<proteinExistence type="predicted"/>
<dbReference type="Gene3D" id="3.30.450.20">
    <property type="entry name" value="PAS domain"/>
    <property type="match status" value="1"/>
</dbReference>
<keyword evidence="1" id="KW-0812">Transmembrane</keyword>
<dbReference type="InterPro" id="IPR029787">
    <property type="entry name" value="Nucleotide_cyclase"/>
</dbReference>
<dbReference type="Gene3D" id="3.30.70.270">
    <property type="match status" value="1"/>
</dbReference>
<dbReference type="InterPro" id="IPR043128">
    <property type="entry name" value="Rev_trsase/Diguanyl_cyclase"/>
</dbReference>
<accession>A0A4Y4CS51</accession>
<evidence type="ECO:0000313" key="3">
    <source>
        <dbReference type="EMBL" id="GEC94073.1"/>
    </source>
</evidence>
<dbReference type="GO" id="GO:0003824">
    <property type="term" value="F:catalytic activity"/>
    <property type="evidence" value="ECO:0007669"/>
    <property type="project" value="UniProtKB-ARBA"/>
</dbReference>
<protein>
    <recommendedName>
        <fullName evidence="2">GGDEF domain-containing protein</fullName>
    </recommendedName>
</protein>
<dbReference type="NCBIfam" id="TIGR00229">
    <property type="entry name" value="sensory_box"/>
    <property type="match status" value="1"/>
</dbReference>
<dbReference type="Pfam" id="PF13188">
    <property type="entry name" value="PAS_8"/>
    <property type="match status" value="1"/>
</dbReference>
<reference evidence="3 4" key="1">
    <citation type="submission" date="2019-06" db="EMBL/GenBank/DDBJ databases">
        <title>Whole genome shotgun sequence of Zoogloea ramigera NBRC 15342.</title>
        <authorList>
            <person name="Hosoyama A."/>
            <person name="Uohara A."/>
            <person name="Ohji S."/>
            <person name="Ichikawa N."/>
        </authorList>
    </citation>
    <scope>NUCLEOTIDE SEQUENCE [LARGE SCALE GENOMIC DNA]</scope>
    <source>
        <strain evidence="3 4">NBRC 15342</strain>
    </source>
</reference>